<name>A0A5J4ZF64_9ASTE</name>
<accession>A0A5J4ZF64</accession>
<evidence type="ECO:0000256" key="1">
    <source>
        <dbReference type="SAM" id="MobiDB-lite"/>
    </source>
</evidence>
<dbReference type="Proteomes" id="UP000325577">
    <property type="component" value="Linkage Group LG9"/>
</dbReference>
<dbReference type="AlphaFoldDB" id="A0A5J4ZF64"/>
<dbReference type="EMBL" id="CM018052">
    <property type="protein sequence ID" value="KAA8515981.1"/>
    <property type="molecule type" value="Genomic_DNA"/>
</dbReference>
<gene>
    <name evidence="2" type="ORF">F0562_019160</name>
</gene>
<evidence type="ECO:0000313" key="2">
    <source>
        <dbReference type="EMBL" id="KAA8515981.1"/>
    </source>
</evidence>
<sequence>MGRVYSNFQQEVVFNLNHASAHPTARSLPFSQDHLHCHNPPQPPSIAILLCISILVAVSHGFHPTVLASIATQLSQSPIRQPLQFPIRQPVASSSSNKNASGSRLGGICMLSDLNRLFRDGKSKREEDES</sequence>
<feature type="region of interest" description="Disordered" evidence="1">
    <location>
        <begin position="87"/>
        <end position="106"/>
    </location>
</feature>
<organism evidence="2 3">
    <name type="scientific">Nyssa sinensis</name>
    <dbReference type="NCBI Taxonomy" id="561372"/>
    <lineage>
        <taxon>Eukaryota</taxon>
        <taxon>Viridiplantae</taxon>
        <taxon>Streptophyta</taxon>
        <taxon>Embryophyta</taxon>
        <taxon>Tracheophyta</taxon>
        <taxon>Spermatophyta</taxon>
        <taxon>Magnoliopsida</taxon>
        <taxon>eudicotyledons</taxon>
        <taxon>Gunneridae</taxon>
        <taxon>Pentapetalae</taxon>
        <taxon>asterids</taxon>
        <taxon>Cornales</taxon>
        <taxon>Nyssaceae</taxon>
        <taxon>Nyssa</taxon>
    </lineage>
</organism>
<protein>
    <submittedName>
        <fullName evidence="2">Uncharacterized protein</fullName>
    </submittedName>
</protein>
<keyword evidence="3" id="KW-1185">Reference proteome</keyword>
<reference evidence="2 3" key="1">
    <citation type="submission" date="2019-09" db="EMBL/GenBank/DDBJ databases">
        <title>A chromosome-level genome assembly of the Chinese tupelo Nyssa sinensis.</title>
        <authorList>
            <person name="Yang X."/>
            <person name="Kang M."/>
            <person name="Yang Y."/>
            <person name="Xiong H."/>
            <person name="Wang M."/>
            <person name="Zhang Z."/>
            <person name="Wang Z."/>
            <person name="Wu H."/>
            <person name="Ma T."/>
            <person name="Liu J."/>
            <person name="Xi Z."/>
        </authorList>
    </citation>
    <scope>NUCLEOTIDE SEQUENCE [LARGE SCALE GENOMIC DNA]</scope>
    <source>
        <strain evidence="2">J267</strain>
        <tissue evidence="2">Leaf</tissue>
    </source>
</reference>
<evidence type="ECO:0000313" key="3">
    <source>
        <dbReference type="Proteomes" id="UP000325577"/>
    </source>
</evidence>
<feature type="compositionally biased region" description="Low complexity" evidence="1">
    <location>
        <begin position="92"/>
        <end position="103"/>
    </location>
</feature>
<proteinExistence type="predicted"/>